<dbReference type="Ensembl" id="ENSCAFT00000097231.1">
    <property type="protein sequence ID" value="ENSCAFP00000071517.1"/>
    <property type="gene ID" value="ENSCAFG00000042366.2"/>
</dbReference>
<feature type="compositionally biased region" description="Basic and acidic residues" evidence="8">
    <location>
        <begin position="402"/>
        <end position="411"/>
    </location>
</feature>
<dbReference type="Gene3D" id="3.30.70.330">
    <property type="match status" value="1"/>
</dbReference>
<keyword evidence="5 7" id="KW-0694">RNA-binding</keyword>
<dbReference type="Pfam" id="PF26088">
    <property type="entry name" value="RRM_LARP4"/>
    <property type="match status" value="1"/>
</dbReference>
<dbReference type="InterPro" id="IPR036388">
    <property type="entry name" value="WH-like_DNA-bd_sf"/>
</dbReference>
<accession>A0A8C0PTU4</accession>
<feature type="compositionally biased region" description="Basic residues" evidence="8">
    <location>
        <begin position="1451"/>
        <end position="1461"/>
    </location>
</feature>
<dbReference type="InterPro" id="IPR058699">
    <property type="entry name" value="RRM_LARP4/4B"/>
</dbReference>
<feature type="region of interest" description="Disordered" evidence="8">
    <location>
        <begin position="459"/>
        <end position="507"/>
    </location>
</feature>
<feature type="compositionally biased region" description="Basic and acidic residues" evidence="8">
    <location>
        <begin position="1565"/>
        <end position="1578"/>
    </location>
</feature>
<dbReference type="SUPFAM" id="SSF46785">
    <property type="entry name" value="Winged helix' DNA-binding domain"/>
    <property type="match status" value="1"/>
</dbReference>
<dbReference type="GO" id="GO:0003730">
    <property type="term" value="F:mRNA 3'-UTR binding"/>
    <property type="evidence" value="ECO:0007669"/>
    <property type="project" value="UniProtKB-ARBA"/>
</dbReference>
<gene>
    <name evidence="11" type="primary">LARP4B</name>
</gene>
<feature type="region of interest" description="Disordered" evidence="8">
    <location>
        <begin position="391"/>
        <end position="423"/>
    </location>
</feature>
<dbReference type="InterPro" id="IPR035979">
    <property type="entry name" value="RBD_domain_sf"/>
</dbReference>
<protein>
    <submittedName>
        <fullName evidence="11">La ribonucleoprotein 4B</fullName>
    </submittedName>
</protein>
<evidence type="ECO:0000256" key="8">
    <source>
        <dbReference type="SAM" id="MobiDB-lite"/>
    </source>
</evidence>
<feature type="compositionally biased region" description="Basic and acidic residues" evidence="8">
    <location>
        <begin position="1638"/>
        <end position="1650"/>
    </location>
</feature>
<evidence type="ECO:0000256" key="7">
    <source>
        <dbReference type="PROSITE-ProRule" id="PRU00332"/>
    </source>
</evidence>
<feature type="domain" description="HTH La-type RNA-binding" evidence="9">
    <location>
        <begin position="1108"/>
        <end position="1197"/>
    </location>
</feature>
<evidence type="ECO:0000256" key="6">
    <source>
        <dbReference type="ARBA" id="ARBA00022990"/>
    </source>
</evidence>
<sequence length="1691" mass="181770">MGCCFSKELSSDCDSEKAGLLQQSTEQPEPENKISKALSSLLDALEGEELHGVRHGGSRAAAGAHLWTTAFMGPGCQQGRGLRHSSHSVSSPACPFLMRCERLQESAENSEGVALARGCDSVSVTHCVSSVCKPGLSEDGHSRRDASLSCVLGPRDRDVREAALVPSHLGQPPATGARSVAVDVEMSSDVSSSGTPGRGAKAENPVCVDHEARRHERARELYSICVIDPDCLDVADELGAPECEAAAVEDSWSAVTSEAVRRGAWPPLRAAQGLGQLDARREELSPWGVPRASKVTAVFKENATPNATPGFELMTMSLRAHTYAGFSKDHTESGALCDVGVLPKRGGSADRARGAPEECESCRAGQVSLMAGAHVHLLTVLSEVERRGEPGAVAASVGRSVSSEKEGEDNSVRPLSCHGSRPESRLLPQALEGIHLSPESRVASLSFGSERLPIHTGCQEAAPKRPGDPGPEHLLGPAMGEGQQQGGCSPKPGGIQPANKDGSSYQDKEKMSIFEEESHGQRASEWRSSHQVDLCADGGAGMAHAHICDLIGTPCKTHSEGACQRKGAPELRSSQEVLPDDKTLDGSQCPKSNFISSAFAFTFAEEESETSLSFNPEDGMSVKSIESDRRSLESAGKESLKGSPRETKKKDGGSVKSDSETPVKRETNTAPCGAVPSLAVRMRRRPERAEQPGCRSRPTEENHEPRAVKDDGHEDVDLAPPPNQSSGSGEWRSQVQEKDSLNSDENAGLGPLSSGSAEQSSDALDGGTSGASQPAPAGKGGDRDNIDVCGMSTHAHRVSQRRAVPVLNGPAVHGAVVSMESPRVTLRELELGETLEGCSCVASVEAAPADRYTAPCHEGLQVIPVIPGEAAEIAVPPCGDHVLPLTEDAVNIPESPARGDWQSFPEELYSQFVNELACYPLGGFVSQPFSEGLAEGCSGYQEVCPWAQTGGREALEEEQVPNECLHRRPPDLEVALYWMETPPYQFLVAEDAVIWGWQNRGGQLVPTAKVSELNPNAKVWGTPVLHLDAGSAADGGVSADWEESSGPCTDCGQEGLDANGDGDKSHDNVALSDLQESDQTAVSTLALDHSEHESPPENSETGGNESQPESQEDPREVLKKTLEFCLSRENLASDMYLISQMDSDQYVPITTVANLDHVKKLSTDMNLIVEVLRSLPLVQVDEKGEKVRPNQSRCIVILREIPESTPVEEVEALFKGDNLPKFINCEFAYNDNWFITFETEADAQQAYKYLREEVKTFQGKPIKARIKAKAIAINTFLPKNGFRPLDMSLYAQQRYTASFYLPPVYSPQQQFPLYSLIAPQTWSATHSYLDPPLVTPFPSTGFINGFTSPTFKPAASPLTSLRQYPPRSRNPSKSHLRHAIPSAERGAGLLESPSIFNFTADRLINGVRSPQTRQTGQPRTRIQNPPTYTKRELGSGRVEQSSAESPPGLGRGRKNSFGYRKKREEKLTRSQTQSPTPPKPPSPSFELGLSNFPPLPGAAGHLKTEDLFENRLSSLLIGSSKERSLNADAGTNTLPAVTPREPLVPAPCAVSAAYGRSPSPACLPEDPKVVEKQREASSVDRLPSALTTTASKSVQVNGAATELRKPSYAEICQRTSREPPSSPLQLPKEQKPNAVGCGKEEKKLAEREPPAPKSNPGPPKDQRRPPGRRPSPPATGKRPHREQSTPPKSPQ</sequence>
<feature type="region of interest" description="Disordered" evidence="8">
    <location>
        <begin position="1554"/>
        <end position="1598"/>
    </location>
</feature>
<evidence type="ECO:0000313" key="12">
    <source>
        <dbReference type="Proteomes" id="UP000002254"/>
    </source>
</evidence>
<keyword evidence="6" id="KW-0007">Acetylation</keyword>
<dbReference type="InterPro" id="IPR012677">
    <property type="entry name" value="Nucleotide-bd_a/b_plait_sf"/>
</dbReference>
<feature type="compositionally biased region" description="Basic and acidic residues" evidence="8">
    <location>
        <begin position="462"/>
        <end position="471"/>
    </location>
</feature>
<dbReference type="PANTHER" id="PTHR22792:SF43">
    <property type="entry name" value="LA-RELATED PROTEIN 4B"/>
    <property type="match status" value="1"/>
</dbReference>
<keyword evidence="2" id="KW-0488">Methylation</keyword>
<feature type="compositionally biased region" description="Polar residues" evidence="8">
    <location>
        <begin position="724"/>
        <end position="734"/>
    </location>
</feature>
<dbReference type="InterPro" id="IPR006630">
    <property type="entry name" value="La_HTH"/>
</dbReference>
<keyword evidence="3" id="KW-0963">Cytoplasm</keyword>
<dbReference type="Gene3D" id="1.10.10.10">
    <property type="entry name" value="Winged helix-like DNA-binding domain superfamily/Winged helix DNA-binding domain"/>
    <property type="match status" value="1"/>
</dbReference>
<feature type="compositionally biased region" description="Polar residues" evidence="8">
    <location>
        <begin position="1585"/>
        <end position="1598"/>
    </location>
</feature>
<evidence type="ECO:0000256" key="5">
    <source>
        <dbReference type="ARBA" id="ARBA00022884"/>
    </source>
</evidence>
<reference evidence="11" key="3">
    <citation type="submission" date="2025-05" db="UniProtKB">
        <authorList>
            <consortium name="Ensembl"/>
        </authorList>
    </citation>
    <scope>IDENTIFICATION</scope>
</reference>
<dbReference type="CDD" id="cd12706">
    <property type="entry name" value="RRM_LARP5"/>
    <property type="match status" value="1"/>
</dbReference>
<evidence type="ECO:0000313" key="10">
    <source>
        <dbReference type="Ensembl" id="ENSCAFP00000071517.1"/>
    </source>
</evidence>
<dbReference type="InterPro" id="IPR034900">
    <property type="entry name" value="LARP4B_RRM"/>
</dbReference>
<evidence type="ECO:0000256" key="2">
    <source>
        <dbReference type="ARBA" id="ARBA00022481"/>
    </source>
</evidence>
<reference evidence="10 12" key="1">
    <citation type="journal article" date="2005" name="Nature">
        <title>Genome sequence, comparative analysis and haplotype structure of the domestic dog.</title>
        <authorList>
            <consortium name="Broad Sequencing Platform"/>
            <person name="Lindblad-Toh K."/>
            <person name="Wade C.M."/>
            <person name="Mikkelsen T.S."/>
            <person name="Karlsson E.K."/>
            <person name="Jaffe D.B."/>
            <person name="Kamal M."/>
            <person name="Clamp M."/>
            <person name="Chang J.L."/>
            <person name="Kulbokas E.J. III"/>
            <person name="Zody M.C."/>
            <person name="Mauceli E."/>
            <person name="Xie X."/>
            <person name="Breen M."/>
            <person name="Wayne R.K."/>
            <person name="Ostrander E.A."/>
            <person name="Ponting C.P."/>
            <person name="Galibert F."/>
            <person name="Smith D.R."/>
            <person name="DeJong P.J."/>
            <person name="Kirkness E."/>
            <person name="Alvarez P."/>
            <person name="Biagi T."/>
            <person name="Brockman W."/>
            <person name="Butler J."/>
            <person name="Chin C.W."/>
            <person name="Cook A."/>
            <person name="Cuff J."/>
            <person name="Daly M.J."/>
            <person name="DeCaprio D."/>
            <person name="Gnerre S."/>
            <person name="Grabherr M."/>
            <person name="Kellis M."/>
            <person name="Kleber M."/>
            <person name="Bardeleben C."/>
            <person name="Goodstadt L."/>
            <person name="Heger A."/>
            <person name="Hitte C."/>
            <person name="Kim L."/>
            <person name="Koepfli K.P."/>
            <person name="Parker H.G."/>
            <person name="Pollinger J.P."/>
            <person name="Searle S.M."/>
            <person name="Sutter N.B."/>
            <person name="Thomas R."/>
            <person name="Webber C."/>
            <person name="Baldwin J."/>
            <person name="Abebe A."/>
            <person name="Abouelleil A."/>
            <person name="Aftuck L."/>
            <person name="Ait-Zahra M."/>
            <person name="Aldredge T."/>
            <person name="Allen N."/>
            <person name="An P."/>
            <person name="Anderson S."/>
            <person name="Antoine C."/>
            <person name="Arachchi H."/>
            <person name="Aslam A."/>
            <person name="Ayotte L."/>
            <person name="Bachantsang P."/>
            <person name="Barry A."/>
            <person name="Bayul T."/>
            <person name="Benamara M."/>
            <person name="Berlin A."/>
            <person name="Bessette D."/>
            <person name="Blitshteyn B."/>
            <person name="Bloom T."/>
            <person name="Blye J."/>
            <person name="Boguslavskiy L."/>
            <person name="Bonnet C."/>
            <person name="Boukhgalter B."/>
            <person name="Brown A."/>
            <person name="Cahill P."/>
            <person name="Calixte N."/>
            <person name="Camarata J."/>
            <person name="Cheshatsang Y."/>
            <person name="Chu J."/>
            <person name="Citroen M."/>
            <person name="Collymore A."/>
            <person name="Cooke P."/>
            <person name="Dawoe T."/>
            <person name="Daza R."/>
            <person name="Decktor K."/>
            <person name="DeGray S."/>
            <person name="Dhargay N."/>
            <person name="Dooley K."/>
            <person name="Dooley K."/>
            <person name="Dorje P."/>
            <person name="Dorjee K."/>
            <person name="Dorris L."/>
            <person name="Duffey N."/>
            <person name="Dupes A."/>
            <person name="Egbiremolen O."/>
            <person name="Elong R."/>
            <person name="Falk J."/>
            <person name="Farina A."/>
            <person name="Faro S."/>
            <person name="Ferguson D."/>
            <person name="Ferreira P."/>
            <person name="Fisher S."/>
            <person name="FitzGerald M."/>
            <person name="Foley K."/>
            <person name="Foley C."/>
            <person name="Franke A."/>
            <person name="Friedrich D."/>
            <person name="Gage D."/>
            <person name="Garber M."/>
            <person name="Gearin G."/>
            <person name="Giannoukos G."/>
            <person name="Goode T."/>
            <person name="Goyette A."/>
            <person name="Graham J."/>
            <person name="Grandbois E."/>
            <person name="Gyaltsen K."/>
            <person name="Hafez N."/>
            <person name="Hagopian D."/>
            <person name="Hagos B."/>
            <person name="Hall J."/>
            <person name="Healy C."/>
            <person name="Hegarty R."/>
            <person name="Honan T."/>
            <person name="Horn A."/>
            <person name="Houde N."/>
            <person name="Hughes L."/>
            <person name="Hunnicutt L."/>
            <person name="Husby M."/>
            <person name="Jester B."/>
            <person name="Jones C."/>
            <person name="Kamat A."/>
            <person name="Kanga B."/>
            <person name="Kells C."/>
            <person name="Khazanovich D."/>
            <person name="Kieu A.C."/>
            <person name="Kisner P."/>
            <person name="Kumar M."/>
            <person name="Lance K."/>
            <person name="Landers T."/>
            <person name="Lara M."/>
            <person name="Lee W."/>
            <person name="Leger J.P."/>
            <person name="Lennon N."/>
            <person name="Leuper L."/>
            <person name="LeVine S."/>
            <person name="Liu J."/>
            <person name="Liu X."/>
            <person name="Lokyitsang Y."/>
            <person name="Lokyitsang T."/>
            <person name="Lui A."/>
            <person name="Macdonald J."/>
            <person name="Major J."/>
            <person name="Marabella R."/>
            <person name="Maru K."/>
            <person name="Matthews C."/>
            <person name="McDonough S."/>
            <person name="Mehta T."/>
            <person name="Meldrim J."/>
            <person name="Melnikov A."/>
            <person name="Meneus L."/>
            <person name="Mihalev A."/>
            <person name="Mihova T."/>
            <person name="Miller K."/>
            <person name="Mittelman R."/>
            <person name="Mlenga V."/>
            <person name="Mulrain L."/>
            <person name="Munson G."/>
            <person name="Navidi A."/>
            <person name="Naylor J."/>
            <person name="Nguyen T."/>
            <person name="Nguyen N."/>
            <person name="Nguyen C."/>
            <person name="Nguyen T."/>
            <person name="Nicol R."/>
            <person name="Norbu N."/>
            <person name="Norbu C."/>
            <person name="Novod N."/>
            <person name="Nyima T."/>
            <person name="Olandt P."/>
            <person name="O'Neill B."/>
            <person name="O'Neill K."/>
            <person name="Osman S."/>
            <person name="Oyono L."/>
            <person name="Patti C."/>
            <person name="Perrin D."/>
            <person name="Phunkhang P."/>
            <person name="Pierre F."/>
            <person name="Priest M."/>
            <person name="Rachupka A."/>
            <person name="Raghuraman S."/>
            <person name="Rameau R."/>
            <person name="Ray V."/>
            <person name="Raymond C."/>
            <person name="Rege F."/>
            <person name="Rise C."/>
            <person name="Rogers J."/>
            <person name="Rogov P."/>
            <person name="Sahalie J."/>
            <person name="Settipalli S."/>
            <person name="Sharpe T."/>
            <person name="Shea T."/>
            <person name="Sheehan M."/>
            <person name="Sherpa N."/>
            <person name="Shi J."/>
            <person name="Shih D."/>
            <person name="Sloan J."/>
            <person name="Smith C."/>
            <person name="Sparrow T."/>
            <person name="Stalker J."/>
            <person name="Stange-Thomann N."/>
            <person name="Stavropoulos S."/>
            <person name="Stone C."/>
            <person name="Stone S."/>
            <person name="Sykes S."/>
            <person name="Tchuinga P."/>
            <person name="Tenzing P."/>
            <person name="Tesfaye S."/>
            <person name="Thoulutsang D."/>
            <person name="Thoulutsang Y."/>
            <person name="Topham K."/>
            <person name="Topping I."/>
            <person name="Tsamla T."/>
            <person name="Vassiliev H."/>
            <person name="Venkataraman V."/>
            <person name="Vo A."/>
            <person name="Wangchuk T."/>
            <person name="Wangdi T."/>
            <person name="Weiand M."/>
            <person name="Wilkinson J."/>
            <person name="Wilson A."/>
            <person name="Yadav S."/>
            <person name="Yang S."/>
            <person name="Yang X."/>
            <person name="Young G."/>
            <person name="Yu Q."/>
            <person name="Zainoun J."/>
            <person name="Zembek L."/>
            <person name="Zimmer A."/>
            <person name="Lander E.S."/>
        </authorList>
    </citation>
    <scope>NUCLEOTIDE SEQUENCE [LARGE SCALE GENOMIC DNA]</scope>
    <source>
        <strain evidence="10">Boxer</strain>
    </source>
</reference>
<dbReference type="FunFam" id="1.10.10.10:FF:000144">
    <property type="entry name" value="la-related protein 4 isoform X2"/>
    <property type="match status" value="1"/>
</dbReference>
<reference evidence="11" key="2">
    <citation type="submission" date="2018-10" db="EMBL/GenBank/DDBJ databases">
        <title>De novo assembly of a Great Dane genome.</title>
        <authorList>
            <person name="Kidd J.M."/>
            <person name="Pendleton A.L."/>
            <person name="Shen F."/>
            <person name="Emery S."/>
        </authorList>
    </citation>
    <scope>NUCLEOTIDE SEQUENCE [LARGE SCALE GENOMIC DNA]</scope>
    <source>
        <strain evidence="11">Great Dane</strain>
    </source>
</reference>
<name>A0A8C0PTU4_CANLF</name>
<feature type="region of interest" description="Disordered" evidence="8">
    <location>
        <begin position="609"/>
        <end position="787"/>
    </location>
</feature>
<dbReference type="InterPro" id="IPR045180">
    <property type="entry name" value="La_dom_prot"/>
</dbReference>
<dbReference type="SMART" id="SM00715">
    <property type="entry name" value="LA"/>
    <property type="match status" value="1"/>
</dbReference>
<feature type="compositionally biased region" description="Basic and acidic residues" evidence="8">
    <location>
        <begin position="625"/>
        <end position="667"/>
    </location>
</feature>
<feature type="region of interest" description="Disordered" evidence="8">
    <location>
        <begin position="559"/>
        <end position="589"/>
    </location>
</feature>
<dbReference type="GO" id="GO:0045727">
    <property type="term" value="P:positive regulation of translation"/>
    <property type="evidence" value="ECO:0007669"/>
    <property type="project" value="UniProtKB-ARBA"/>
</dbReference>
<feature type="compositionally biased region" description="Low complexity" evidence="8">
    <location>
        <begin position="391"/>
        <end position="401"/>
    </location>
</feature>
<dbReference type="Proteomes" id="UP000002254">
    <property type="component" value="Chromosome 2"/>
</dbReference>
<proteinExistence type="predicted"/>
<dbReference type="OrthoDB" id="10046764at2759"/>
<dbReference type="Ensembl" id="ENSCAFT00040004695.1">
    <property type="protein sequence ID" value="ENSCAFP00040004035.1"/>
    <property type="gene ID" value="ENSCAFG00040002400.1"/>
</dbReference>
<dbReference type="PROSITE" id="PS50961">
    <property type="entry name" value="HTH_LA"/>
    <property type="match status" value="1"/>
</dbReference>
<evidence type="ECO:0000313" key="11">
    <source>
        <dbReference type="Ensembl" id="ENSCAFP00040004035.1"/>
    </source>
</evidence>
<dbReference type="Pfam" id="PF05383">
    <property type="entry name" value="La"/>
    <property type="match status" value="1"/>
</dbReference>
<organism evidence="11 13">
    <name type="scientific">Canis lupus familiaris</name>
    <name type="common">Dog</name>
    <name type="synonym">Canis familiaris</name>
    <dbReference type="NCBI Taxonomy" id="9615"/>
    <lineage>
        <taxon>Eukaryota</taxon>
        <taxon>Metazoa</taxon>
        <taxon>Chordata</taxon>
        <taxon>Craniata</taxon>
        <taxon>Vertebrata</taxon>
        <taxon>Euteleostomi</taxon>
        <taxon>Mammalia</taxon>
        <taxon>Eutheria</taxon>
        <taxon>Laurasiatheria</taxon>
        <taxon>Carnivora</taxon>
        <taxon>Caniformia</taxon>
        <taxon>Canidae</taxon>
        <taxon>Canis</taxon>
    </lineage>
</organism>
<dbReference type="GO" id="GO:0005829">
    <property type="term" value="C:cytosol"/>
    <property type="evidence" value="ECO:0007669"/>
    <property type="project" value="UniProtKB-SubCell"/>
</dbReference>
<feature type="region of interest" description="Disordered" evidence="8">
    <location>
        <begin position="1354"/>
        <end position="1377"/>
    </location>
</feature>
<keyword evidence="4" id="KW-0597">Phosphoprotein</keyword>
<feature type="compositionally biased region" description="Polar residues" evidence="8">
    <location>
        <begin position="1408"/>
        <end position="1427"/>
    </location>
</feature>
<dbReference type="PANTHER" id="PTHR22792">
    <property type="entry name" value="LUPUS LA PROTEIN-RELATED"/>
    <property type="match status" value="1"/>
</dbReference>
<feature type="region of interest" description="Disordered" evidence="8">
    <location>
        <begin position="1406"/>
        <end position="1498"/>
    </location>
</feature>
<evidence type="ECO:0000256" key="3">
    <source>
        <dbReference type="ARBA" id="ARBA00022490"/>
    </source>
</evidence>
<comment type="subcellular location">
    <subcellularLocation>
        <location evidence="1">Cytoplasm</location>
        <location evidence="1">Cytosol</location>
    </subcellularLocation>
</comment>
<evidence type="ECO:0000256" key="4">
    <source>
        <dbReference type="ARBA" id="ARBA00022553"/>
    </source>
</evidence>
<evidence type="ECO:0000256" key="1">
    <source>
        <dbReference type="ARBA" id="ARBA00004514"/>
    </source>
</evidence>
<feature type="compositionally biased region" description="Basic and acidic residues" evidence="8">
    <location>
        <begin position="697"/>
        <end position="716"/>
    </location>
</feature>
<dbReference type="InterPro" id="IPR036390">
    <property type="entry name" value="WH_DNA-bd_sf"/>
</dbReference>
<dbReference type="Proteomes" id="UP000694542">
    <property type="component" value="Chromosome 2"/>
</dbReference>
<evidence type="ECO:0000313" key="13">
    <source>
        <dbReference type="Proteomes" id="UP000694542"/>
    </source>
</evidence>
<feature type="compositionally biased region" description="Polar residues" evidence="8">
    <location>
        <begin position="753"/>
        <end position="762"/>
    </location>
</feature>
<dbReference type="CDD" id="cd08036">
    <property type="entry name" value="LARP_5"/>
    <property type="match status" value="1"/>
</dbReference>
<dbReference type="SUPFAM" id="SSF54928">
    <property type="entry name" value="RNA-binding domain, RBD"/>
    <property type="match status" value="1"/>
</dbReference>
<feature type="region of interest" description="Disordered" evidence="8">
    <location>
        <begin position="1035"/>
        <end position="1068"/>
    </location>
</feature>
<feature type="region of interest" description="Disordered" evidence="8">
    <location>
        <begin position="1087"/>
        <end position="1116"/>
    </location>
</feature>
<feature type="region of interest" description="Disordered" evidence="8">
    <location>
        <begin position="1613"/>
        <end position="1691"/>
    </location>
</feature>
<evidence type="ECO:0000259" key="9">
    <source>
        <dbReference type="PROSITE" id="PS50961"/>
    </source>
</evidence>